<organism evidence="1">
    <name type="scientific">Arundo donax</name>
    <name type="common">Giant reed</name>
    <name type="synonym">Donax arundinaceus</name>
    <dbReference type="NCBI Taxonomy" id="35708"/>
    <lineage>
        <taxon>Eukaryota</taxon>
        <taxon>Viridiplantae</taxon>
        <taxon>Streptophyta</taxon>
        <taxon>Embryophyta</taxon>
        <taxon>Tracheophyta</taxon>
        <taxon>Spermatophyta</taxon>
        <taxon>Magnoliopsida</taxon>
        <taxon>Liliopsida</taxon>
        <taxon>Poales</taxon>
        <taxon>Poaceae</taxon>
        <taxon>PACMAD clade</taxon>
        <taxon>Arundinoideae</taxon>
        <taxon>Arundineae</taxon>
        <taxon>Arundo</taxon>
    </lineage>
</organism>
<dbReference type="AlphaFoldDB" id="A0A0A9AGQ5"/>
<evidence type="ECO:0000313" key="1">
    <source>
        <dbReference type="EMBL" id="JAD48090.1"/>
    </source>
</evidence>
<reference evidence="1" key="2">
    <citation type="journal article" date="2015" name="Data Brief">
        <title>Shoot transcriptome of the giant reed, Arundo donax.</title>
        <authorList>
            <person name="Barrero R.A."/>
            <person name="Guerrero F.D."/>
            <person name="Moolhuijzen P."/>
            <person name="Goolsby J.A."/>
            <person name="Tidwell J."/>
            <person name="Bellgard S.E."/>
            <person name="Bellgard M.I."/>
        </authorList>
    </citation>
    <scope>NUCLEOTIDE SEQUENCE</scope>
    <source>
        <tissue evidence="1">Shoot tissue taken approximately 20 cm above the soil surface</tissue>
    </source>
</reference>
<reference evidence="1" key="1">
    <citation type="submission" date="2014-09" db="EMBL/GenBank/DDBJ databases">
        <authorList>
            <person name="Magalhaes I.L.F."/>
            <person name="Oliveira U."/>
            <person name="Santos F.R."/>
            <person name="Vidigal T.H.D.A."/>
            <person name="Brescovit A.D."/>
            <person name="Santos A.J."/>
        </authorList>
    </citation>
    <scope>NUCLEOTIDE SEQUENCE</scope>
    <source>
        <tissue evidence="1">Shoot tissue taken approximately 20 cm above the soil surface</tissue>
    </source>
</reference>
<accession>A0A0A9AGQ5</accession>
<sequence>MVVGIDHCTLYFDLYIGFILYTIF</sequence>
<name>A0A0A9AGQ5_ARUDO</name>
<proteinExistence type="predicted"/>
<dbReference type="EMBL" id="GBRH01249805">
    <property type="protein sequence ID" value="JAD48090.1"/>
    <property type="molecule type" value="Transcribed_RNA"/>
</dbReference>
<protein>
    <submittedName>
        <fullName evidence="1">Uncharacterized protein</fullName>
    </submittedName>
</protein>